<proteinExistence type="predicted"/>
<name>A0A1E2UM55_9GAMM</name>
<dbReference type="Proteomes" id="UP000094849">
    <property type="component" value="Unassembled WGS sequence"/>
</dbReference>
<comment type="caution">
    <text evidence="1">The sequence shown here is derived from an EMBL/GenBank/DDBJ whole genome shotgun (WGS) entry which is preliminary data.</text>
</comment>
<gene>
    <name evidence="1" type="ORF">A3196_03005</name>
</gene>
<reference evidence="1 2" key="1">
    <citation type="submission" date="2016-03" db="EMBL/GenBank/DDBJ databases">
        <title>Chemosynthetic sulphur-oxidizing symbionts of marine invertebrate animals are capable of nitrogen fixation.</title>
        <authorList>
            <person name="Petersen J.M."/>
            <person name="Kemper A."/>
            <person name="Gruber-Vodicka H."/>
            <person name="Cardini U."/>
            <person name="Geest Mvander."/>
            <person name="Kleiner M."/>
            <person name="Bulgheresi S."/>
            <person name="Fussmann M."/>
            <person name="Herbold C."/>
            <person name="Seah B.K.B."/>
            <person name="Antony C.Paul."/>
            <person name="Liu D."/>
            <person name="Belitz A."/>
            <person name="Weber M."/>
        </authorList>
    </citation>
    <scope>NUCLEOTIDE SEQUENCE [LARGE SCALE GENOMIC DNA]</scope>
    <source>
        <strain evidence="1">G_D</strain>
    </source>
</reference>
<evidence type="ECO:0000313" key="1">
    <source>
        <dbReference type="EMBL" id="ODB95810.1"/>
    </source>
</evidence>
<dbReference type="AlphaFoldDB" id="A0A1E2UM55"/>
<protein>
    <submittedName>
        <fullName evidence="1">Uncharacterized protein</fullName>
    </submittedName>
</protein>
<keyword evidence="2" id="KW-1185">Reference proteome</keyword>
<accession>A0A1E2UM55</accession>
<dbReference type="EMBL" id="LVJZ01000003">
    <property type="protein sequence ID" value="ODB95810.1"/>
    <property type="molecule type" value="Genomic_DNA"/>
</dbReference>
<evidence type="ECO:0000313" key="2">
    <source>
        <dbReference type="Proteomes" id="UP000094849"/>
    </source>
</evidence>
<sequence>MNKHEARSVGFRSSWQEKVIKYQAIGLLFEPGGFSFQDYNLQRALRSHQNLNNWRQGLTPDILQS</sequence>
<organism evidence="1 2">
    <name type="scientific">Candidatus Thiodiazotropha endoloripes</name>
    <dbReference type="NCBI Taxonomy" id="1818881"/>
    <lineage>
        <taxon>Bacteria</taxon>
        <taxon>Pseudomonadati</taxon>
        <taxon>Pseudomonadota</taxon>
        <taxon>Gammaproteobacteria</taxon>
        <taxon>Chromatiales</taxon>
        <taxon>Sedimenticolaceae</taxon>
        <taxon>Candidatus Thiodiazotropha</taxon>
    </lineage>
</organism>